<accession>A0A078RES1</accession>
<sequence>MKKLKFILLLTVLLTTFSCQSGKQKVQSKEEKSINEFVAHLTEVDTVLITNLINQFMEYAKNGQLESAAAMLYKADSADVWNEPIQLDNNELHQVAKMMESFPVLSYKIDYIKFYTPVKNEVKCTIVMQKGESGTPIATSSWYFKLMNYLGGWRLCMMN</sequence>
<protein>
    <submittedName>
        <fullName evidence="2">Putative lipoprotein</fullName>
    </submittedName>
</protein>
<feature type="signal peptide" evidence="1">
    <location>
        <begin position="1"/>
        <end position="21"/>
    </location>
</feature>
<dbReference type="PROSITE" id="PS51257">
    <property type="entry name" value="PROKAR_LIPOPROTEIN"/>
    <property type="match status" value="1"/>
</dbReference>
<proteinExistence type="predicted"/>
<keyword evidence="2" id="KW-0449">Lipoprotein</keyword>
<dbReference type="DNASU" id="5302196"/>
<evidence type="ECO:0000313" key="3">
    <source>
        <dbReference type="Proteomes" id="UP000028134"/>
    </source>
</evidence>
<feature type="chain" id="PRO_5001744298" evidence="1">
    <location>
        <begin position="22"/>
        <end position="159"/>
    </location>
</feature>
<dbReference type="Proteomes" id="UP000028134">
    <property type="component" value="Unassembled WGS sequence"/>
</dbReference>
<dbReference type="EMBL" id="JNHI01000001">
    <property type="protein sequence ID" value="KDS33818.1"/>
    <property type="molecule type" value="Genomic_DNA"/>
</dbReference>
<gene>
    <name evidence="2" type="ORF">M097_0078</name>
</gene>
<evidence type="ECO:0000313" key="2">
    <source>
        <dbReference type="EMBL" id="KDS33818.1"/>
    </source>
</evidence>
<dbReference type="PATRIC" id="fig|1339350.3.peg.74"/>
<dbReference type="RefSeq" id="WP_005849856.1">
    <property type="nucleotide sequence ID" value="NZ_JNHI01000001.1"/>
</dbReference>
<name>A0A078RES1_PHOVU</name>
<reference evidence="2 3" key="1">
    <citation type="submission" date="2014-04" db="EMBL/GenBank/DDBJ databases">
        <authorList>
            <person name="Sears C."/>
            <person name="Carroll K."/>
            <person name="Sack B.R."/>
            <person name="Qadri F."/>
            <person name="Myers L.L."/>
            <person name="Chung G.-T."/>
            <person name="Escheverria P."/>
            <person name="Fraser C.M."/>
            <person name="Sadzewicz L."/>
            <person name="Shefchek K.A."/>
            <person name="Tallon L."/>
            <person name="Das S.P."/>
            <person name="Daugherty S."/>
            <person name="Mongodin E.F."/>
        </authorList>
    </citation>
    <scope>NUCLEOTIDE SEQUENCE [LARGE SCALE GENOMIC DNA]</scope>
    <source>
        <strain evidence="3">3775 SL(B) 10 (iv)</strain>
    </source>
</reference>
<organism evidence="2 3">
    <name type="scientific">Phocaeicola vulgatus str. 3775 SL</name>
    <name type="common">B</name>
    <name type="synonym">iv</name>
    <dbReference type="NCBI Taxonomy" id="1339350"/>
    <lineage>
        <taxon>Bacteria</taxon>
        <taxon>Pseudomonadati</taxon>
        <taxon>Bacteroidota</taxon>
        <taxon>Bacteroidia</taxon>
        <taxon>Bacteroidales</taxon>
        <taxon>Bacteroidaceae</taxon>
        <taxon>Phocaeicola</taxon>
    </lineage>
</organism>
<dbReference type="GeneID" id="5302196"/>
<evidence type="ECO:0000256" key="1">
    <source>
        <dbReference type="SAM" id="SignalP"/>
    </source>
</evidence>
<dbReference type="AlphaFoldDB" id="A0A078RES1"/>
<comment type="caution">
    <text evidence="2">The sequence shown here is derived from an EMBL/GenBank/DDBJ whole genome shotgun (WGS) entry which is preliminary data.</text>
</comment>
<keyword evidence="1" id="KW-0732">Signal</keyword>